<keyword evidence="5" id="KW-0175">Coiled coil</keyword>
<keyword evidence="3 7" id="KW-1133">Transmembrane helix</keyword>
<feature type="transmembrane region" description="Helical" evidence="7">
    <location>
        <begin position="411"/>
        <end position="432"/>
    </location>
</feature>
<evidence type="ECO:0000256" key="6">
    <source>
        <dbReference type="SAM" id="MobiDB-lite"/>
    </source>
</evidence>
<comment type="caution">
    <text evidence="9">The sequence shown here is derived from an EMBL/GenBank/DDBJ whole genome shotgun (WGS) entry which is preliminary data.</text>
</comment>
<feature type="transmembrane region" description="Helical" evidence="7">
    <location>
        <begin position="682"/>
        <end position="702"/>
    </location>
</feature>
<reference evidence="9" key="1">
    <citation type="submission" date="2021-09" db="EMBL/GenBank/DDBJ databases">
        <authorList>
            <consortium name="AG Swart"/>
            <person name="Singh M."/>
            <person name="Singh A."/>
            <person name="Seah K."/>
            <person name="Emmerich C."/>
        </authorList>
    </citation>
    <scope>NUCLEOTIDE SEQUENCE</scope>
    <source>
        <strain evidence="9">ATCC30299</strain>
    </source>
</reference>
<keyword evidence="2 7" id="KW-0812">Transmembrane</keyword>
<evidence type="ECO:0000256" key="2">
    <source>
        <dbReference type="ARBA" id="ARBA00022692"/>
    </source>
</evidence>
<feature type="domain" description="Polycystin cation channel PKD1/PKD2" evidence="8">
    <location>
        <begin position="994"/>
        <end position="1199"/>
    </location>
</feature>
<feature type="transmembrane region" description="Helical" evidence="7">
    <location>
        <begin position="994"/>
        <end position="1013"/>
    </location>
</feature>
<dbReference type="PANTHER" id="PTHR10877">
    <property type="entry name" value="POLYCYSTIN FAMILY MEMBER"/>
    <property type="match status" value="1"/>
</dbReference>
<feature type="region of interest" description="Disordered" evidence="6">
    <location>
        <begin position="1"/>
        <end position="37"/>
    </location>
</feature>
<feature type="compositionally biased region" description="Basic and acidic residues" evidence="6">
    <location>
        <begin position="14"/>
        <end position="28"/>
    </location>
</feature>
<feature type="transmembrane region" description="Helical" evidence="7">
    <location>
        <begin position="1019"/>
        <end position="1037"/>
    </location>
</feature>
<name>A0AAU9J7L7_9CILI</name>
<evidence type="ECO:0000256" key="4">
    <source>
        <dbReference type="ARBA" id="ARBA00023136"/>
    </source>
</evidence>
<feature type="transmembrane region" description="Helical" evidence="7">
    <location>
        <begin position="319"/>
        <end position="342"/>
    </location>
</feature>
<comment type="subcellular location">
    <subcellularLocation>
        <location evidence="1">Membrane</location>
        <topology evidence="1">Multi-pass membrane protein</topology>
    </subcellularLocation>
</comment>
<evidence type="ECO:0000256" key="7">
    <source>
        <dbReference type="SAM" id="Phobius"/>
    </source>
</evidence>
<feature type="transmembrane region" description="Helical" evidence="7">
    <location>
        <begin position="452"/>
        <end position="474"/>
    </location>
</feature>
<gene>
    <name evidence="9" type="ORF">BSTOLATCC_MIC33146</name>
</gene>
<evidence type="ECO:0000256" key="5">
    <source>
        <dbReference type="SAM" id="Coils"/>
    </source>
</evidence>
<dbReference type="PANTHER" id="PTHR10877:SF183">
    <property type="entry name" value="AT14535P-RELATED"/>
    <property type="match status" value="1"/>
</dbReference>
<feature type="coiled-coil region" evidence="5">
    <location>
        <begin position="55"/>
        <end position="82"/>
    </location>
</feature>
<feature type="transmembrane region" description="Helical" evidence="7">
    <location>
        <begin position="1110"/>
        <end position="1132"/>
    </location>
</feature>
<dbReference type="InterPro" id="IPR051223">
    <property type="entry name" value="Polycystin"/>
</dbReference>
<feature type="transmembrane region" description="Helical" evidence="7">
    <location>
        <begin position="481"/>
        <end position="501"/>
    </location>
</feature>
<dbReference type="Gene3D" id="1.10.287.70">
    <property type="match status" value="2"/>
</dbReference>
<feature type="transmembrane region" description="Helical" evidence="7">
    <location>
        <begin position="362"/>
        <end position="383"/>
    </location>
</feature>
<feature type="transmembrane region" description="Helical" evidence="7">
    <location>
        <begin position="89"/>
        <end position="107"/>
    </location>
</feature>
<dbReference type="InterPro" id="IPR013122">
    <property type="entry name" value="PKD1_2_channel"/>
</dbReference>
<feature type="domain" description="Polycystin cation channel PKD1/PKD2" evidence="8">
    <location>
        <begin position="338"/>
        <end position="541"/>
    </location>
</feature>
<sequence>MEEKKDEDSPFTERSAEEMGTDKVDKENAQSSAKNRQKILEEIEMRNGKLTIDDVELSDQELKVIEKKLLEVEKDLEKSIEETPVNVKGVYLSVIVSLIFIVLSIFINRVDKSSPLSLNIIDIFENTIWAGDPNRYFKDIQSLTDLDAYYRTIFFPGIFTNTFINKYNYVVGLRLTLKKARLVSNPFSEYEEAVWKVRKDPNLGAGIERTDGEEINDLGIFNYTSGGGFDKAGGYVEFFCNLTLEDALAKWRIMKPIWLIPNNFVSITAELLVHNGNLMTTLYYYQTVERTSTGRFNLESDSVGIFPEAYETWTLESKIVVILGTIYIVGFLIQIFKMVQILLRVCTTLWTKLKLDVAWHEYLEFMTLALVITSISLFVQNVIGNIGKLQIPIHSESEFTDFITYCRNFKIFIRVTAVAALLIIFRILVILKSKFPSFGVLFDTINMAKKDIINFGLITLLMIVAFSLSAYLGFGIEAEGFSTFGATIASLWSSLFGRDIISEIRRGNISISGVFYVAYMSLFYFIILNTFLAIVLSVYTELRKRSQLLLEAKARMLAEDSHRLIEILINLLLFRIKNTLEEDAIEYQALSVKTTANAQEQEEINERLKKLENAILHQSRQNIFSIVKYNFGQVQLALRGAGSTLLTREQMMLKYKNTIMTMEQEKKKNEILKKMKENEVNYNFKLFVEMVLYIIFIVIYVMSVKYRMRIEDSYAMNTLIYDSIAVPQFVYKGSNTTFLEIYDAGSAYEFLTAIMVPYVESTTVGTQNYFLTSPKIRFNMNRYKIHENKNTFSSSVIAYVSDDPGEWEESGFQGKSSLTKFKYIEPGTKATFNEEGGCTYELYPYLNFKNAFINFQADDIIGNQTSSLVFEWVVYNTNMNMFSYAYIYFNLDISGKITTRLSSQSAELDAYSTENKGRAALDIIFILFIVYFISQFIYEWWIIMRGLIGQRQKIQRGKRAVRDVLDKLLGNNQDNENQGIGFIAQIVWRKIQKFVVGIIFTIKQLIQSLWIFLKMDGWQLLQLLSVILSIIQFSYLVRLISSDFIKNYEINETWENNIGEFGYIAKLYQHYGVVSCFNALLIFLRVLKYFEFSKQTSLLTDIFDSAKLDLLFYIIMFFLVIIGYTIMGYLIFGQALDEFQHFNYSLLSTFDVLIGKFSVGRFLGADGKIGMLWFITLSLVFNLLLINIFIAIVYAHYNTNKADRNANTIGFLKKIILVIKARIKRKKYMDWENSGDEKSSTKANQITDSEDEIPNNSVKQEFEVEEAKPINYTVNAWLKMLEEMLLVKSNQKINLPNLKDENNIEEKIIPPAPLQEVVFVEESQWLQEDPLGKLRIWRQLSILHNDYLRRKIEKAIQQGLEPPELSELSERQIQLWEITPPQDKLSMWMGEESFQNEERVLVWNAALFDKKRFGDDIDEWNIDMQRECWLDFDDKKKKDFVKKWIDDIKPVTRAYKAATNPIGYLLKQEWLSEDKRMLLWVSLSKHEKVKMTLYLNQHNRVEAEILSYLLLQERDNNVFILDDSDALITSMLDSKLYDKLYESAVFQAENNAMQTSKERVEETRYEIKNLKNFQVHLEEDLKQFKRQNKTLKEKAKKLKARCESLLRGQE</sequence>
<evidence type="ECO:0000259" key="8">
    <source>
        <dbReference type="Pfam" id="PF08016"/>
    </source>
</evidence>
<dbReference type="Proteomes" id="UP001162131">
    <property type="component" value="Unassembled WGS sequence"/>
</dbReference>
<accession>A0AAU9J7L7</accession>
<feature type="transmembrane region" description="Helical" evidence="7">
    <location>
        <begin position="1170"/>
        <end position="1195"/>
    </location>
</feature>
<proteinExistence type="predicted"/>
<evidence type="ECO:0000256" key="1">
    <source>
        <dbReference type="ARBA" id="ARBA00004141"/>
    </source>
</evidence>
<dbReference type="GO" id="GO:0016020">
    <property type="term" value="C:membrane"/>
    <property type="evidence" value="ECO:0007669"/>
    <property type="project" value="UniProtKB-SubCell"/>
</dbReference>
<keyword evidence="4 7" id="KW-0472">Membrane</keyword>
<feature type="transmembrane region" description="Helical" evidence="7">
    <location>
        <begin position="513"/>
        <end position="539"/>
    </location>
</feature>
<feature type="transmembrane region" description="Helical" evidence="7">
    <location>
        <begin position="923"/>
        <end position="943"/>
    </location>
</feature>
<evidence type="ECO:0000313" key="10">
    <source>
        <dbReference type="Proteomes" id="UP001162131"/>
    </source>
</evidence>
<protein>
    <recommendedName>
        <fullName evidence="8">Polycystin cation channel PKD1/PKD2 domain-containing protein</fullName>
    </recommendedName>
</protein>
<evidence type="ECO:0000256" key="3">
    <source>
        <dbReference type="ARBA" id="ARBA00022989"/>
    </source>
</evidence>
<keyword evidence="10" id="KW-1185">Reference proteome</keyword>
<dbReference type="EMBL" id="CAJZBQ010000033">
    <property type="protein sequence ID" value="CAG9323245.1"/>
    <property type="molecule type" value="Genomic_DNA"/>
</dbReference>
<feature type="coiled-coil region" evidence="5">
    <location>
        <begin position="1567"/>
        <end position="1608"/>
    </location>
</feature>
<dbReference type="Pfam" id="PF08016">
    <property type="entry name" value="PKD_channel"/>
    <property type="match status" value="2"/>
</dbReference>
<evidence type="ECO:0000313" key="9">
    <source>
        <dbReference type="EMBL" id="CAG9323245.1"/>
    </source>
</evidence>
<organism evidence="9 10">
    <name type="scientific">Blepharisma stoltei</name>
    <dbReference type="NCBI Taxonomy" id="1481888"/>
    <lineage>
        <taxon>Eukaryota</taxon>
        <taxon>Sar</taxon>
        <taxon>Alveolata</taxon>
        <taxon>Ciliophora</taxon>
        <taxon>Postciliodesmatophora</taxon>
        <taxon>Heterotrichea</taxon>
        <taxon>Heterotrichida</taxon>
        <taxon>Blepharismidae</taxon>
        <taxon>Blepharisma</taxon>
    </lineage>
</organism>